<dbReference type="InterPro" id="IPR005683">
    <property type="entry name" value="Tom22"/>
</dbReference>
<reference evidence="14 15" key="1">
    <citation type="journal article" date="2010" name="Proc. Natl. Acad. Sci. U.S.A.">
        <title>Insights into evolution of multicellular fungi from the assembled chromosomes of the mushroom Coprinopsis cinerea (Coprinus cinereus).</title>
        <authorList>
            <person name="Stajich J.E."/>
            <person name="Wilke S.K."/>
            <person name="Ahren D."/>
            <person name="Au C.H."/>
            <person name="Birren B.W."/>
            <person name="Borodovsky M."/>
            <person name="Burns C."/>
            <person name="Canback B."/>
            <person name="Casselton L.A."/>
            <person name="Cheng C.K."/>
            <person name="Deng J."/>
            <person name="Dietrich F.S."/>
            <person name="Fargo D.C."/>
            <person name="Farman M.L."/>
            <person name="Gathman A.C."/>
            <person name="Goldberg J."/>
            <person name="Guigo R."/>
            <person name="Hoegger P.J."/>
            <person name="Hooker J.B."/>
            <person name="Huggins A."/>
            <person name="James T.Y."/>
            <person name="Kamada T."/>
            <person name="Kilaru S."/>
            <person name="Kodira C."/>
            <person name="Kues U."/>
            <person name="Kupfer D."/>
            <person name="Kwan H.S."/>
            <person name="Lomsadze A."/>
            <person name="Li W."/>
            <person name="Lilly W.W."/>
            <person name="Ma L.J."/>
            <person name="Mackey A.J."/>
            <person name="Manning G."/>
            <person name="Martin F."/>
            <person name="Muraguchi H."/>
            <person name="Natvig D.O."/>
            <person name="Palmerini H."/>
            <person name="Ramesh M.A."/>
            <person name="Rehmeyer C.J."/>
            <person name="Roe B.A."/>
            <person name="Shenoy N."/>
            <person name="Stanke M."/>
            <person name="Ter-Hovhannisyan V."/>
            <person name="Tunlid A."/>
            <person name="Velagapudi R."/>
            <person name="Vision T.J."/>
            <person name="Zeng Q."/>
            <person name="Zolan M.E."/>
            <person name="Pukkila P.J."/>
        </authorList>
    </citation>
    <scope>NUCLEOTIDE SEQUENCE [LARGE SCALE GENOMIC DNA]</scope>
    <source>
        <strain evidence="15">Okayama-7 / 130 / ATCC MYA-4618 / FGSC 9003</strain>
    </source>
</reference>
<name>A8NQU5_COPC7</name>
<keyword evidence="11" id="KW-0675">Receptor</keyword>
<dbReference type="InParanoid" id="A8NQU5"/>
<evidence type="ECO:0000313" key="14">
    <source>
        <dbReference type="EMBL" id="EAU86255.1"/>
    </source>
</evidence>
<keyword evidence="6" id="KW-0653">Protein transport</keyword>
<keyword evidence="3" id="KW-0813">Transport</keyword>
<dbReference type="GO" id="GO:0006886">
    <property type="term" value="P:intracellular protein transport"/>
    <property type="evidence" value="ECO:0007669"/>
    <property type="project" value="InterPro"/>
</dbReference>
<feature type="region of interest" description="Disordered" evidence="12">
    <location>
        <begin position="128"/>
        <end position="151"/>
    </location>
</feature>
<protein>
    <recommendedName>
        <fullName evidence="16">Mitochondrial import receptor subunit tom22</fullName>
    </recommendedName>
</protein>
<dbReference type="OMA" id="LVWIVTT"/>
<evidence type="ECO:0000256" key="12">
    <source>
        <dbReference type="SAM" id="MobiDB-lite"/>
    </source>
</evidence>
<evidence type="ECO:0000256" key="4">
    <source>
        <dbReference type="ARBA" id="ARBA00022692"/>
    </source>
</evidence>
<dbReference type="RefSeq" id="XP_001835684.1">
    <property type="nucleotide sequence ID" value="XM_001835632.2"/>
</dbReference>
<dbReference type="eggNOG" id="KOG4111">
    <property type="taxonomic scope" value="Eukaryota"/>
</dbReference>
<sequence length="151" mass="16140">MVKVEIVDDKDEGNYPYASSSSSRTNSTDSLSSVESDLSVDETFAERLAALVDIVPPTTRHSIRSKISKTASVVKKTGKVFGNLVWVVTTSALLVALPLALALEDEAKIVAQEKEMLEQQQGAQLLANGASPYGLPPSEQQQPKALVPPGF</sequence>
<evidence type="ECO:0000256" key="1">
    <source>
        <dbReference type="ARBA" id="ARBA00004572"/>
    </source>
</evidence>
<dbReference type="STRING" id="240176.A8NQU5"/>
<keyword evidence="4 13" id="KW-0812">Transmembrane</keyword>
<dbReference type="PANTHER" id="PTHR12504">
    <property type="entry name" value="MITOCHONDRIAL IMPORT RECEPTOR SUBUNIT TOM22"/>
    <property type="match status" value="1"/>
</dbReference>
<evidence type="ECO:0000256" key="7">
    <source>
        <dbReference type="ARBA" id="ARBA00022989"/>
    </source>
</evidence>
<dbReference type="GeneID" id="6012219"/>
<dbReference type="KEGG" id="cci:CC1G_03466"/>
<dbReference type="Pfam" id="PF04281">
    <property type="entry name" value="Tom22"/>
    <property type="match status" value="1"/>
</dbReference>
<accession>A8NQU5</accession>
<dbReference type="FunCoup" id="A8NQU5">
    <property type="interactions" value="126"/>
</dbReference>
<evidence type="ECO:0000256" key="11">
    <source>
        <dbReference type="ARBA" id="ARBA00023170"/>
    </source>
</evidence>
<evidence type="ECO:0000256" key="8">
    <source>
        <dbReference type="ARBA" id="ARBA00023010"/>
    </source>
</evidence>
<evidence type="ECO:0008006" key="16">
    <source>
        <dbReference type="Google" id="ProtNLM"/>
    </source>
</evidence>
<feature type="compositionally biased region" description="Low complexity" evidence="12">
    <location>
        <begin position="19"/>
        <end position="31"/>
    </location>
</feature>
<keyword evidence="7 13" id="KW-1133">Transmembrane helix</keyword>
<dbReference type="Proteomes" id="UP000001861">
    <property type="component" value="Unassembled WGS sequence"/>
</dbReference>
<keyword evidence="5" id="KW-1000">Mitochondrion outer membrane</keyword>
<evidence type="ECO:0000256" key="3">
    <source>
        <dbReference type="ARBA" id="ARBA00022448"/>
    </source>
</evidence>
<organism evidence="14 15">
    <name type="scientific">Coprinopsis cinerea (strain Okayama-7 / 130 / ATCC MYA-4618 / FGSC 9003)</name>
    <name type="common">Inky cap fungus</name>
    <name type="synonym">Hormographiella aspergillata</name>
    <dbReference type="NCBI Taxonomy" id="240176"/>
    <lineage>
        <taxon>Eukaryota</taxon>
        <taxon>Fungi</taxon>
        <taxon>Dikarya</taxon>
        <taxon>Basidiomycota</taxon>
        <taxon>Agaricomycotina</taxon>
        <taxon>Agaricomycetes</taxon>
        <taxon>Agaricomycetidae</taxon>
        <taxon>Agaricales</taxon>
        <taxon>Agaricineae</taxon>
        <taxon>Psathyrellaceae</taxon>
        <taxon>Coprinopsis</taxon>
    </lineage>
</organism>
<comment type="similarity">
    <text evidence="2">Belongs to the Tom22 family.</text>
</comment>
<keyword evidence="15" id="KW-1185">Reference proteome</keyword>
<proteinExistence type="inferred from homology"/>
<evidence type="ECO:0000256" key="6">
    <source>
        <dbReference type="ARBA" id="ARBA00022927"/>
    </source>
</evidence>
<evidence type="ECO:0000256" key="5">
    <source>
        <dbReference type="ARBA" id="ARBA00022787"/>
    </source>
</evidence>
<dbReference type="AlphaFoldDB" id="A8NQU5"/>
<dbReference type="CDD" id="cd22884">
    <property type="entry name" value="TOM22"/>
    <property type="match status" value="1"/>
</dbReference>
<dbReference type="PANTHER" id="PTHR12504:SF0">
    <property type="entry name" value="MITOCHONDRIAL IMPORT RECEPTOR SUBUNIT TOM22 HOMOLOG"/>
    <property type="match status" value="1"/>
</dbReference>
<keyword evidence="9" id="KW-0496">Mitochondrion</keyword>
<comment type="subcellular location">
    <subcellularLocation>
        <location evidence="1">Mitochondrion outer membrane</location>
        <topology evidence="1">Single-pass membrane protein</topology>
    </subcellularLocation>
</comment>
<evidence type="ECO:0000313" key="15">
    <source>
        <dbReference type="Proteomes" id="UP000001861"/>
    </source>
</evidence>
<keyword evidence="10 13" id="KW-0472">Membrane</keyword>
<gene>
    <name evidence="14" type="ORF">CC1G_03466</name>
</gene>
<dbReference type="VEuPathDB" id="FungiDB:CC1G_03466"/>
<dbReference type="GO" id="GO:0005741">
    <property type="term" value="C:mitochondrial outer membrane"/>
    <property type="evidence" value="ECO:0007669"/>
    <property type="project" value="UniProtKB-SubCell"/>
</dbReference>
<evidence type="ECO:0000256" key="9">
    <source>
        <dbReference type="ARBA" id="ARBA00023128"/>
    </source>
</evidence>
<feature type="transmembrane region" description="Helical" evidence="13">
    <location>
        <begin position="84"/>
        <end position="103"/>
    </location>
</feature>
<dbReference type="EMBL" id="AACS02000008">
    <property type="protein sequence ID" value="EAU86255.1"/>
    <property type="molecule type" value="Genomic_DNA"/>
</dbReference>
<evidence type="ECO:0000256" key="2">
    <source>
        <dbReference type="ARBA" id="ARBA00009874"/>
    </source>
</evidence>
<evidence type="ECO:0000256" key="10">
    <source>
        <dbReference type="ARBA" id="ARBA00023136"/>
    </source>
</evidence>
<comment type="caution">
    <text evidence="14">The sequence shown here is derived from an EMBL/GenBank/DDBJ whole genome shotgun (WGS) entry which is preliminary data.</text>
</comment>
<keyword evidence="8" id="KW-0811">Translocation</keyword>
<feature type="region of interest" description="Disordered" evidence="12">
    <location>
        <begin position="1"/>
        <end position="31"/>
    </location>
</feature>
<dbReference type="OrthoDB" id="10016939at2759"/>
<evidence type="ECO:0000256" key="13">
    <source>
        <dbReference type="SAM" id="Phobius"/>
    </source>
</evidence>